<dbReference type="Proteomes" id="UP000253551">
    <property type="component" value="Unassembled WGS sequence"/>
</dbReference>
<dbReference type="InterPro" id="IPR003131">
    <property type="entry name" value="T1-type_BTB"/>
</dbReference>
<dbReference type="Pfam" id="PF02214">
    <property type="entry name" value="BTB_2"/>
    <property type="match status" value="1"/>
</dbReference>
<dbReference type="InterPro" id="IPR011333">
    <property type="entry name" value="SKP1/BTB/POZ_sf"/>
</dbReference>
<dbReference type="GO" id="GO:0051260">
    <property type="term" value="P:protein homooligomerization"/>
    <property type="evidence" value="ECO:0007669"/>
    <property type="project" value="InterPro"/>
</dbReference>
<gene>
    <name evidence="3" type="ORF">CU098_008757</name>
</gene>
<organism evidence="3 4">
    <name type="scientific">Rhizopus stolonifer</name>
    <name type="common">Rhizopus nigricans</name>
    <dbReference type="NCBI Taxonomy" id="4846"/>
    <lineage>
        <taxon>Eukaryota</taxon>
        <taxon>Fungi</taxon>
        <taxon>Fungi incertae sedis</taxon>
        <taxon>Mucoromycota</taxon>
        <taxon>Mucoromycotina</taxon>
        <taxon>Mucoromycetes</taxon>
        <taxon>Mucorales</taxon>
        <taxon>Mucorineae</taxon>
        <taxon>Rhizopodaceae</taxon>
        <taxon>Rhizopus</taxon>
    </lineage>
</organism>
<sequence length="271" mass="32080">MNTYSSHSSEEYRLASDWEEAHHILHSENEIYPLEKESSNHNSRQSSHIPSNSSDEDNEFYTEDNYFVPDVIVKLNVGGKIYHTMSNTLMGSLFFENLLMYSIQTYNKIMDDKEIFINRNGRLFEYIFQNLVTKNTNYLPTHLPDLLQLKCEAEYYRIQELKEAVEQRVFALCTTQNTKQQRTYRVLPRFEFEQIKQAKSYKTGQRSTLMDEYEVITTVETQEPYWVCPRTIKIHTSSSMCSKACKRVFDPDHHGWQFVETEKVIIATRDE</sequence>
<dbReference type="PANTHER" id="PTHR14499:SF136">
    <property type="entry name" value="GH08630P"/>
    <property type="match status" value="1"/>
</dbReference>
<dbReference type="Gene3D" id="3.30.710.10">
    <property type="entry name" value="Potassium Channel Kv1.1, Chain A"/>
    <property type="match status" value="1"/>
</dbReference>
<dbReference type="STRING" id="4846.A0A367JSE2"/>
<proteinExistence type="predicted"/>
<feature type="compositionally biased region" description="Polar residues" evidence="1">
    <location>
        <begin position="40"/>
        <end position="53"/>
    </location>
</feature>
<evidence type="ECO:0000259" key="2">
    <source>
        <dbReference type="Pfam" id="PF02214"/>
    </source>
</evidence>
<name>A0A367JSE2_RHIST</name>
<keyword evidence="4" id="KW-1185">Reference proteome</keyword>
<reference evidence="3 4" key="1">
    <citation type="journal article" date="2018" name="G3 (Bethesda)">
        <title>Phylogenetic and Phylogenomic Definition of Rhizopus Species.</title>
        <authorList>
            <person name="Gryganskyi A.P."/>
            <person name="Golan J."/>
            <person name="Dolatabadi S."/>
            <person name="Mondo S."/>
            <person name="Robb S."/>
            <person name="Idnurm A."/>
            <person name="Muszewska A."/>
            <person name="Steczkiewicz K."/>
            <person name="Masonjones S."/>
            <person name="Liao H.L."/>
            <person name="Gajdeczka M.T."/>
            <person name="Anike F."/>
            <person name="Vuek A."/>
            <person name="Anishchenko I.M."/>
            <person name="Voigt K."/>
            <person name="de Hoog G.S."/>
            <person name="Smith M.E."/>
            <person name="Heitman J."/>
            <person name="Vilgalys R."/>
            <person name="Stajich J.E."/>
        </authorList>
    </citation>
    <scope>NUCLEOTIDE SEQUENCE [LARGE SCALE GENOMIC DNA]</scope>
    <source>
        <strain evidence="3 4">LSU 92-RS-03</strain>
    </source>
</reference>
<dbReference type="SUPFAM" id="SSF54695">
    <property type="entry name" value="POZ domain"/>
    <property type="match status" value="1"/>
</dbReference>
<protein>
    <recommendedName>
        <fullName evidence="2">Potassium channel tetramerisation-type BTB domain-containing protein</fullName>
    </recommendedName>
</protein>
<dbReference type="AlphaFoldDB" id="A0A367JSE2"/>
<dbReference type="EMBL" id="PJQM01002789">
    <property type="protein sequence ID" value="RCH92769.1"/>
    <property type="molecule type" value="Genomic_DNA"/>
</dbReference>
<dbReference type="OrthoDB" id="2414723at2759"/>
<feature type="domain" description="Potassium channel tetramerisation-type BTB" evidence="2">
    <location>
        <begin position="73"/>
        <end position="161"/>
    </location>
</feature>
<evidence type="ECO:0000313" key="4">
    <source>
        <dbReference type="Proteomes" id="UP000253551"/>
    </source>
</evidence>
<comment type="caution">
    <text evidence="3">The sequence shown here is derived from an EMBL/GenBank/DDBJ whole genome shotgun (WGS) entry which is preliminary data.</text>
</comment>
<feature type="region of interest" description="Disordered" evidence="1">
    <location>
        <begin position="35"/>
        <end position="57"/>
    </location>
</feature>
<evidence type="ECO:0000256" key="1">
    <source>
        <dbReference type="SAM" id="MobiDB-lite"/>
    </source>
</evidence>
<accession>A0A367JSE2</accession>
<dbReference type="PANTHER" id="PTHR14499">
    <property type="entry name" value="POTASSIUM CHANNEL TETRAMERIZATION DOMAIN-CONTAINING"/>
    <property type="match status" value="1"/>
</dbReference>
<evidence type="ECO:0000313" key="3">
    <source>
        <dbReference type="EMBL" id="RCH92769.1"/>
    </source>
</evidence>